<dbReference type="SUPFAM" id="SSF88659">
    <property type="entry name" value="Sigma3 and sigma4 domains of RNA polymerase sigma factors"/>
    <property type="match status" value="1"/>
</dbReference>
<dbReference type="InterPro" id="IPR036388">
    <property type="entry name" value="WH-like_DNA-bd_sf"/>
</dbReference>
<dbReference type="GO" id="GO:0006352">
    <property type="term" value="P:DNA-templated transcription initiation"/>
    <property type="evidence" value="ECO:0007669"/>
    <property type="project" value="InterPro"/>
</dbReference>
<dbReference type="PANTHER" id="PTHR43133">
    <property type="entry name" value="RNA POLYMERASE ECF-TYPE SIGMA FACTO"/>
    <property type="match status" value="1"/>
</dbReference>
<sequence length="188" mass="21250">MPEQENVTRLLIELSNGNNAVVDALLPLVYDELKKLAASYLRRERAGHTLQPTALVHEAYMKLVDQTRVSWQNRAHFFGIAAQLMRRILVDHARGHHADKRGGEFQKLQLDENIDKAVEISGEIVRLDEALDDLAKSDAPLAKLVELRYFGGLTFEEAAEVLGVSVITTKRHWKLARAWLYGRLKAEG</sequence>
<dbReference type="InterPro" id="IPR053812">
    <property type="entry name" value="HTH_Sigma70_ECF-like"/>
</dbReference>
<keyword evidence="1" id="KW-0805">Transcription regulation</keyword>
<evidence type="ECO:0000313" key="5">
    <source>
        <dbReference type="EMBL" id="CAA9379258.1"/>
    </source>
</evidence>
<dbReference type="NCBIfam" id="TIGR02999">
    <property type="entry name" value="Sig-70_X6"/>
    <property type="match status" value="1"/>
</dbReference>
<keyword evidence="2" id="KW-0731">Sigma factor</keyword>
<accession>A0A6J4N6S3</accession>
<dbReference type="InterPro" id="IPR039425">
    <property type="entry name" value="RNA_pol_sigma-70-like"/>
</dbReference>
<dbReference type="InterPro" id="IPR011517">
    <property type="entry name" value="RNA_pol_sigma70_ECF-like"/>
</dbReference>
<name>A0A6J4N6S3_9BACT</name>
<evidence type="ECO:0000256" key="3">
    <source>
        <dbReference type="ARBA" id="ARBA00023163"/>
    </source>
</evidence>
<dbReference type="PANTHER" id="PTHR43133:SF39">
    <property type="entry name" value="SIMILAR TO RNA POLYMERASE SIGMA-E FACTOR"/>
    <property type="match status" value="1"/>
</dbReference>
<dbReference type="Gene3D" id="1.10.10.10">
    <property type="entry name" value="Winged helix-like DNA-binding domain superfamily/Winged helix DNA-binding domain"/>
    <property type="match status" value="1"/>
</dbReference>
<dbReference type="InterPro" id="IPR014284">
    <property type="entry name" value="RNA_pol_sigma-70_dom"/>
</dbReference>
<dbReference type="AlphaFoldDB" id="A0A6J4N6S3"/>
<evidence type="ECO:0000256" key="2">
    <source>
        <dbReference type="ARBA" id="ARBA00023082"/>
    </source>
</evidence>
<feature type="domain" description="RNA polymerase sigma-70 ECF-like HTH" evidence="4">
    <location>
        <begin position="5"/>
        <end position="183"/>
    </location>
</feature>
<evidence type="ECO:0000259" key="4">
    <source>
        <dbReference type="Pfam" id="PF07638"/>
    </source>
</evidence>
<protein>
    <submittedName>
        <fullName evidence="5">Gll4071 protein</fullName>
    </submittedName>
</protein>
<gene>
    <name evidence="5" type="ORF">AVDCRST_MAG74-239</name>
</gene>
<organism evidence="5">
    <name type="scientific">uncultured Pyrinomonadaceae bacterium</name>
    <dbReference type="NCBI Taxonomy" id="2283094"/>
    <lineage>
        <taxon>Bacteria</taxon>
        <taxon>Pseudomonadati</taxon>
        <taxon>Acidobacteriota</taxon>
        <taxon>Blastocatellia</taxon>
        <taxon>Blastocatellales</taxon>
        <taxon>Pyrinomonadaceae</taxon>
        <taxon>environmental samples</taxon>
    </lineage>
</organism>
<dbReference type="GO" id="GO:0016987">
    <property type="term" value="F:sigma factor activity"/>
    <property type="evidence" value="ECO:0007669"/>
    <property type="project" value="UniProtKB-KW"/>
</dbReference>
<dbReference type="EMBL" id="CADCUR010000019">
    <property type="protein sequence ID" value="CAA9379258.1"/>
    <property type="molecule type" value="Genomic_DNA"/>
</dbReference>
<dbReference type="Pfam" id="PF07638">
    <property type="entry name" value="Sigma70_ECF"/>
    <property type="match status" value="1"/>
</dbReference>
<dbReference type="NCBIfam" id="TIGR02937">
    <property type="entry name" value="sigma70-ECF"/>
    <property type="match status" value="1"/>
</dbReference>
<keyword evidence="3" id="KW-0804">Transcription</keyword>
<reference evidence="5" key="1">
    <citation type="submission" date="2020-02" db="EMBL/GenBank/DDBJ databases">
        <authorList>
            <person name="Meier V. D."/>
        </authorList>
    </citation>
    <scope>NUCLEOTIDE SEQUENCE</scope>
    <source>
        <strain evidence="5">AVDCRST_MAG74</strain>
    </source>
</reference>
<proteinExistence type="predicted"/>
<evidence type="ECO:0000256" key="1">
    <source>
        <dbReference type="ARBA" id="ARBA00023015"/>
    </source>
</evidence>
<dbReference type="InterPro" id="IPR013324">
    <property type="entry name" value="RNA_pol_sigma_r3/r4-like"/>
</dbReference>